<keyword evidence="3" id="KW-1185">Reference proteome</keyword>
<evidence type="ECO:0000313" key="3">
    <source>
        <dbReference type="Proteomes" id="UP000762676"/>
    </source>
</evidence>
<evidence type="ECO:0000259" key="1">
    <source>
        <dbReference type="Pfam" id="PF00078"/>
    </source>
</evidence>
<gene>
    <name evidence="2" type="ORF">ElyMa_005834500</name>
</gene>
<dbReference type="AlphaFoldDB" id="A0AAV4FYP4"/>
<organism evidence="2 3">
    <name type="scientific">Elysia marginata</name>
    <dbReference type="NCBI Taxonomy" id="1093978"/>
    <lineage>
        <taxon>Eukaryota</taxon>
        <taxon>Metazoa</taxon>
        <taxon>Spiralia</taxon>
        <taxon>Lophotrochozoa</taxon>
        <taxon>Mollusca</taxon>
        <taxon>Gastropoda</taxon>
        <taxon>Heterobranchia</taxon>
        <taxon>Euthyneura</taxon>
        <taxon>Panpulmonata</taxon>
        <taxon>Sacoglossa</taxon>
        <taxon>Placobranchoidea</taxon>
        <taxon>Plakobranchidae</taxon>
        <taxon>Elysia</taxon>
    </lineage>
</organism>
<feature type="domain" description="Reverse transcriptase" evidence="1">
    <location>
        <begin position="128"/>
        <end position="230"/>
    </location>
</feature>
<evidence type="ECO:0000313" key="2">
    <source>
        <dbReference type="EMBL" id="GFR77850.1"/>
    </source>
</evidence>
<dbReference type="SUPFAM" id="SSF56672">
    <property type="entry name" value="DNA/RNA polymerases"/>
    <property type="match status" value="1"/>
</dbReference>
<sequence>MVKCKRNNELDKAAEDIDKLPDHARMFKAVKSLNRKKSENPKILHADRKYITNIDEIQTVIGKHLKNKFRDDQINDLEPFQGDARDLNNPITTNEVEKALARLNNNRACGEDDININCGKVITLQKPGKAKGLVTNLRPITLLNTLRKVLSLIVLNRTKHDINEYLSPSQSGFREGRSTSDIVWWSHRWLVSKTYVENIDFFITGIDMSCAFDTIDRHLLLNILKNIIREDEQCIIRYLLS</sequence>
<accession>A0AAV4FYP4</accession>
<keyword evidence="2" id="KW-0548">Nucleotidyltransferase</keyword>
<keyword evidence="2" id="KW-0695">RNA-directed DNA polymerase</keyword>
<dbReference type="GO" id="GO:0003964">
    <property type="term" value="F:RNA-directed DNA polymerase activity"/>
    <property type="evidence" value="ECO:0007669"/>
    <property type="project" value="UniProtKB-KW"/>
</dbReference>
<keyword evidence="2" id="KW-0808">Transferase</keyword>
<name>A0AAV4FYP4_9GAST</name>
<proteinExistence type="predicted"/>
<dbReference type="PANTHER" id="PTHR19446">
    <property type="entry name" value="REVERSE TRANSCRIPTASES"/>
    <property type="match status" value="1"/>
</dbReference>
<reference evidence="2 3" key="1">
    <citation type="journal article" date="2021" name="Elife">
        <title>Chloroplast acquisition without the gene transfer in kleptoplastic sea slugs, Plakobranchus ocellatus.</title>
        <authorList>
            <person name="Maeda T."/>
            <person name="Takahashi S."/>
            <person name="Yoshida T."/>
            <person name="Shimamura S."/>
            <person name="Takaki Y."/>
            <person name="Nagai Y."/>
            <person name="Toyoda A."/>
            <person name="Suzuki Y."/>
            <person name="Arimoto A."/>
            <person name="Ishii H."/>
            <person name="Satoh N."/>
            <person name="Nishiyama T."/>
            <person name="Hasebe M."/>
            <person name="Maruyama T."/>
            <person name="Minagawa J."/>
            <person name="Obokata J."/>
            <person name="Shigenobu S."/>
        </authorList>
    </citation>
    <scope>NUCLEOTIDE SEQUENCE [LARGE SCALE GENOMIC DNA]</scope>
</reference>
<comment type="caution">
    <text evidence="2">The sequence shown here is derived from an EMBL/GenBank/DDBJ whole genome shotgun (WGS) entry which is preliminary data.</text>
</comment>
<dbReference type="InterPro" id="IPR000477">
    <property type="entry name" value="RT_dom"/>
</dbReference>
<dbReference type="InterPro" id="IPR043502">
    <property type="entry name" value="DNA/RNA_pol_sf"/>
</dbReference>
<dbReference type="EMBL" id="BMAT01011720">
    <property type="protein sequence ID" value="GFR77850.1"/>
    <property type="molecule type" value="Genomic_DNA"/>
</dbReference>
<dbReference type="Proteomes" id="UP000762676">
    <property type="component" value="Unassembled WGS sequence"/>
</dbReference>
<dbReference type="Pfam" id="PF00078">
    <property type="entry name" value="RVT_1"/>
    <property type="match status" value="1"/>
</dbReference>
<protein>
    <submittedName>
        <fullName evidence="2">Reverse transcriptase (RNA-dependent DNA polymerase)</fullName>
    </submittedName>
</protein>